<comment type="caution">
    <text evidence="11">The sequence shown here is derived from an EMBL/GenBank/DDBJ whole genome shotgun (WGS) entry which is preliminary data.</text>
</comment>
<feature type="coiled-coil region" evidence="9">
    <location>
        <begin position="37"/>
        <end position="78"/>
    </location>
</feature>
<keyword evidence="4 8" id="KW-0694">RNA-binding</keyword>
<evidence type="ECO:0000256" key="5">
    <source>
        <dbReference type="ARBA" id="ARBA00022980"/>
    </source>
</evidence>
<dbReference type="FunFam" id="3.10.430.100:FF:000002">
    <property type="entry name" value="50S ribosomal protein L9"/>
    <property type="match status" value="1"/>
</dbReference>
<dbReference type="InterPro" id="IPR020070">
    <property type="entry name" value="Ribosomal_bL9_N"/>
</dbReference>
<dbReference type="InterPro" id="IPR020069">
    <property type="entry name" value="Ribosomal_bL9_C"/>
</dbReference>
<dbReference type="EMBL" id="CAKP01000104">
    <property type="protein sequence ID" value="CCJ34047.1"/>
    <property type="molecule type" value="Genomic_DNA"/>
</dbReference>
<dbReference type="InterPro" id="IPR020594">
    <property type="entry name" value="Ribosomal_bL9_bac/chp"/>
</dbReference>
<evidence type="ECO:0000313" key="11">
    <source>
        <dbReference type="EMBL" id="CCJ34047.1"/>
    </source>
</evidence>
<dbReference type="GO" id="GO:1990904">
    <property type="term" value="C:ribonucleoprotein complex"/>
    <property type="evidence" value="ECO:0007669"/>
    <property type="project" value="UniProtKB-KW"/>
</dbReference>
<evidence type="ECO:0000256" key="2">
    <source>
        <dbReference type="ARBA" id="ARBA00010605"/>
    </source>
</evidence>
<proteinExistence type="inferred from homology"/>
<evidence type="ECO:0000256" key="9">
    <source>
        <dbReference type="SAM" id="Coils"/>
    </source>
</evidence>
<dbReference type="NCBIfam" id="TIGR00158">
    <property type="entry name" value="L9"/>
    <property type="match status" value="1"/>
</dbReference>
<evidence type="ECO:0000313" key="12">
    <source>
        <dbReference type="Proteomes" id="UP000007652"/>
    </source>
</evidence>
<evidence type="ECO:0000256" key="1">
    <source>
        <dbReference type="ARBA" id="ARBA00003058"/>
    </source>
</evidence>
<dbReference type="PROSITE" id="PS00651">
    <property type="entry name" value="RIBOSOMAL_L9"/>
    <property type="match status" value="1"/>
</dbReference>
<reference evidence="11 12" key="1">
    <citation type="journal article" date="2011" name="J. Bacteriol.">
        <title>Draft genome sequence of Caloramator australicus strain RC3T, a thermoanaerobe from the Great Artesian Basin of Australia.</title>
        <authorList>
            <person name="Ogg C.D."/>
            <person name="Patel B.K.C."/>
        </authorList>
    </citation>
    <scope>NUCLEOTIDE SEQUENCE [LARGE SCALE GENOMIC DNA]</scope>
    <source>
        <strain evidence="11 12">RC3</strain>
    </source>
</reference>
<keyword evidence="5 8" id="KW-0689">Ribosomal protein</keyword>
<dbReference type="SUPFAM" id="SSF55658">
    <property type="entry name" value="L9 N-domain-like"/>
    <property type="match status" value="1"/>
</dbReference>
<evidence type="ECO:0000256" key="7">
    <source>
        <dbReference type="ARBA" id="ARBA00035292"/>
    </source>
</evidence>
<dbReference type="eggNOG" id="COG0359">
    <property type="taxonomic scope" value="Bacteria"/>
</dbReference>
<dbReference type="GO" id="GO:0003735">
    <property type="term" value="F:structural constituent of ribosome"/>
    <property type="evidence" value="ECO:0007669"/>
    <property type="project" value="InterPro"/>
</dbReference>
<comment type="similarity">
    <text evidence="2 8">Belongs to the bacterial ribosomal protein bL9 family.</text>
</comment>
<dbReference type="InterPro" id="IPR036791">
    <property type="entry name" value="Ribosomal_bL9_C_sf"/>
</dbReference>
<gene>
    <name evidence="8" type="primary">rplI</name>
    <name evidence="11" type="ORF">CAAU_1963</name>
</gene>
<keyword evidence="6 8" id="KW-0687">Ribonucleoprotein</keyword>
<keyword evidence="9" id="KW-0175">Coiled coil</keyword>
<dbReference type="InterPro" id="IPR036935">
    <property type="entry name" value="Ribosomal_bL9_N_sf"/>
</dbReference>
<evidence type="ECO:0000259" key="10">
    <source>
        <dbReference type="PROSITE" id="PS00651"/>
    </source>
</evidence>
<dbReference type="Gene3D" id="3.10.430.100">
    <property type="entry name" value="Ribosomal protein L9, C-terminal domain"/>
    <property type="match status" value="1"/>
</dbReference>
<evidence type="ECO:0000256" key="3">
    <source>
        <dbReference type="ARBA" id="ARBA00022730"/>
    </source>
</evidence>
<evidence type="ECO:0000256" key="8">
    <source>
        <dbReference type="HAMAP-Rule" id="MF_00503"/>
    </source>
</evidence>
<dbReference type="PANTHER" id="PTHR21368">
    <property type="entry name" value="50S RIBOSOMAL PROTEIN L9"/>
    <property type="match status" value="1"/>
</dbReference>
<dbReference type="Pfam" id="PF01281">
    <property type="entry name" value="Ribosomal_L9_N"/>
    <property type="match status" value="1"/>
</dbReference>
<name>I7J5V3_9CLOT</name>
<dbReference type="AlphaFoldDB" id="I7J5V3"/>
<dbReference type="Gene3D" id="3.40.5.10">
    <property type="entry name" value="Ribosomal protein L9, N-terminal domain"/>
    <property type="match status" value="1"/>
</dbReference>
<dbReference type="FunFam" id="3.40.5.10:FF:000002">
    <property type="entry name" value="50S ribosomal protein L9"/>
    <property type="match status" value="1"/>
</dbReference>
<keyword evidence="12" id="KW-1185">Reference proteome</keyword>
<keyword evidence="3 8" id="KW-0699">rRNA-binding</keyword>
<sequence>MKVILNADVKGVGKKGDVINVSDGYARNFLFPRKLAIEANESNLKVLEAQKAKEEQKRQEELQRARELAKKLSEITVEVSVKAGENGKLFGSITSKDISDALKKQHGIEIDKKKIELDEAIKVAGVYNIEVKVYPEVTAKLKVSIKAQ</sequence>
<dbReference type="InterPro" id="IPR000244">
    <property type="entry name" value="Ribosomal_bL9"/>
</dbReference>
<organism evidence="11 12">
    <name type="scientific">Caloramator australicus RC3</name>
    <dbReference type="NCBI Taxonomy" id="857293"/>
    <lineage>
        <taxon>Bacteria</taxon>
        <taxon>Bacillati</taxon>
        <taxon>Bacillota</taxon>
        <taxon>Clostridia</taxon>
        <taxon>Eubacteriales</taxon>
        <taxon>Clostridiaceae</taxon>
        <taxon>Caloramator</taxon>
    </lineage>
</organism>
<protein>
    <recommendedName>
        <fullName evidence="7 8">Large ribosomal subunit protein bL9</fullName>
    </recommendedName>
</protein>
<dbReference type="OrthoDB" id="9788336at2"/>
<dbReference type="Pfam" id="PF03948">
    <property type="entry name" value="Ribosomal_L9_C"/>
    <property type="match status" value="1"/>
</dbReference>
<comment type="function">
    <text evidence="1 8">Binds to the 23S rRNA.</text>
</comment>
<dbReference type="HAMAP" id="MF_00503">
    <property type="entry name" value="Ribosomal_bL9"/>
    <property type="match status" value="1"/>
</dbReference>
<dbReference type="SUPFAM" id="SSF55653">
    <property type="entry name" value="Ribosomal protein L9 C-domain"/>
    <property type="match status" value="1"/>
</dbReference>
<dbReference type="RefSeq" id="WP_008909304.1">
    <property type="nucleotide sequence ID" value="NZ_CAKP01000104.1"/>
</dbReference>
<evidence type="ECO:0000256" key="4">
    <source>
        <dbReference type="ARBA" id="ARBA00022884"/>
    </source>
</evidence>
<dbReference type="GO" id="GO:0019843">
    <property type="term" value="F:rRNA binding"/>
    <property type="evidence" value="ECO:0007669"/>
    <property type="project" value="UniProtKB-UniRule"/>
</dbReference>
<evidence type="ECO:0000256" key="6">
    <source>
        <dbReference type="ARBA" id="ARBA00023274"/>
    </source>
</evidence>
<feature type="domain" description="Ribosomal protein L9" evidence="10">
    <location>
        <begin position="13"/>
        <end position="40"/>
    </location>
</feature>
<dbReference type="STRING" id="857293.CAAU_1963"/>
<dbReference type="Proteomes" id="UP000007652">
    <property type="component" value="Unassembled WGS sequence"/>
</dbReference>
<dbReference type="GO" id="GO:0006412">
    <property type="term" value="P:translation"/>
    <property type="evidence" value="ECO:0007669"/>
    <property type="project" value="UniProtKB-UniRule"/>
</dbReference>
<dbReference type="GO" id="GO:0005840">
    <property type="term" value="C:ribosome"/>
    <property type="evidence" value="ECO:0007669"/>
    <property type="project" value="UniProtKB-KW"/>
</dbReference>
<accession>I7J5V3</accession>
<dbReference type="InterPro" id="IPR009027">
    <property type="entry name" value="Ribosomal_bL9/RNase_H1_N"/>
</dbReference>